<dbReference type="RefSeq" id="YP_001294836.1">
    <property type="nucleotide sequence ID" value="NC_009603.1"/>
</dbReference>
<keyword evidence="3" id="KW-1185">Reference proteome</keyword>
<dbReference type="KEGG" id="vg:5309198"/>
<feature type="compositionally biased region" description="Polar residues" evidence="1">
    <location>
        <begin position="26"/>
        <end position="43"/>
    </location>
</feature>
<proteinExistence type="predicted"/>
<dbReference type="Proteomes" id="UP000001999">
    <property type="component" value="Segment"/>
</dbReference>
<evidence type="ECO:0000313" key="3">
    <source>
        <dbReference type="Proteomes" id="UP000001999"/>
    </source>
</evidence>
<dbReference type="EMBL" id="EF579802">
    <property type="protein sequence ID" value="ABR10506.1"/>
    <property type="molecule type" value="Genomic_DNA"/>
</dbReference>
<accession>A6N234</accession>
<evidence type="ECO:0000256" key="1">
    <source>
        <dbReference type="SAM" id="MobiDB-lite"/>
    </source>
</evidence>
<reference evidence="2 3" key="1">
    <citation type="submission" date="2007-04" db="EMBL/GenBank/DDBJ databases">
        <title>Isolation, characterization and complete nucleotide sequence of a novel temperate bacteriophage Min1, isolated from the nematode pathogen Microbacterium nematophilum.</title>
        <authorList>
            <person name="Akimkina T.V."/>
            <person name="Venien-Bryan C."/>
            <person name="Hodgkin J.A."/>
        </authorList>
    </citation>
    <scope>NUCLEOTIDE SEQUENCE [LARGE SCALE GENOMIC DNA]</scope>
</reference>
<dbReference type="GeneID" id="5309198"/>
<dbReference type="PROSITE" id="PS51257">
    <property type="entry name" value="PROKAR_LIPOPROTEIN"/>
    <property type="match status" value="1"/>
</dbReference>
<feature type="region of interest" description="Disordered" evidence="1">
    <location>
        <begin position="26"/>
        <end position="69"/>
    </location>
</feature>
<protein>
    <recommendedName>
        <fullName evidence="4">Lipoprotein</fullName>
    </recommendedName>
</protein>
<feature type="compositionally biased region" description="Polar residues" evidence="1">
    <location>
        <begin position="60"/>
        <end position="69"/>
    </location>
</feature>
<evidence type="ECO:0008006" key="4">
    <source>
        <dbReference type="Google" id="ProtNLM"/>
    </source>
</evidence>
<sequence>MNTRALRTLAVTVALAGTIAISGCSAPSNNSGASDTTTGSSQAPAAEPKTVDLTGEWKQKNPTTPDNYQTATVTSDTIEVYFVANNGDTKSLFWAGSATVPEGKDSFTFDSANDTAKTSKALLASPDPTKTFTYKDSELSYPVTVAGTTTTVRLEKQ</sequence>
<name>A6N234_9CAUD</name>
<evidence type="ECO:0000313" key="2">
    <source>
        <dbReference type="EMBL" id="ABR10506.1"/>
    </source>
</evidence>
<organism evidence="2 3">
    <name type="scientific">Microbacterium phage Min1</name>
    <dbReference type="NCBI Taxonomy" id="446529"/>
    <lineage>
        <taxon>Viruses</taxon>
        <taxon>Duplodnaviria</taxon>
        <taxon>Heunggongvirae</taxon>
        <taxon>Uroviricota</taxon>
        <taxon>Caudoviricetes</taxon>
        <taxon>Minunavirus</taxon>
        <taxon>Minunavirus Min1</taxon>
    </lineage>
</organism>